<evidence type="ECO:0000313" key="4">
    <source>
        <dbReference type="Proteomes" id="UP000231701"/>
    </source>
</evidence>
<keyword evidence="1" id="KW-0597">Phosphoprotein</keyword>
<dbReference type="InterPro" id="IPR036513">
    <property type="entry name" value="STAS_dom_sf"/>
</dbReference>
<dbReference type="Pfam" id="PF01740">
    <property type="entry name" value="STAS"/>
    <property type="match status" value="1"/>
</dbReference>
<evidence type="ECO:0000256" key="1">
    <source>
        <dbReference type="ARBA" id="ARBA00022553"/>
    </source>
</evidence>
<evidence type="ECO:0000313" key="3">
    <source>
        <dbReference type="EMBL" id="ATX78523.1"/>
    </source>
</evidence>
<proteinExistence type="predicted"/>
<keyword evidence="4" id="KW-1185">Reference proteome</keyword>
<dbReference type="KEGG" id="maes:Ga0123461_0070"/>
<sequence>MGAFCNYIDAVTPHIFRLLASDPEKAQKTILALYKLINLDEEVAITSYIDAREDVIAKQHEEILELSTPVVQLWEGVVAAPIIGTLDSHRTQLFMERLLESIVETRSPVALVDITGVSAIDTATAQHLIDTINAVKLLGAEVIITGVSPSIAQTLVHLGIDLSGIYTRSSLADGLKQALEMLNKSVSH</sequence>
<gene>
    <name evidence="3" type="ORF">Ga0123461_0070</name>
</gene>
<dbReference type="InterPro" id="IPR002645">
    <property type="entry name" value="STAS_dom"/>
</dbReference>
<dbReference type="PANTHER" id="PTHR33745:SF3">
    <property type="entry name" value="RSBT CO-ANTAGONIST PROTEIN RSBRC"/>
    <property type="match status" value="1"/>
</dbReference>
<dbReference type="Proteomes" id="UP000231701">
    <property type="component" value="Chromosome"/>
</dbReference>
<reference evidence="3 4" key="1">
    <citation type="submission" date="2016-12" db="EMBL/GenBank/DDBJ databases">
        <title>Isolation and genomic insights into novel planktonic Zetaproteobacteria from stratified waters of the Chesapeake Bay.</title>
        <authorList>
            <person name="McAllister S.M."/>
            <person name="Kato S."/>
            <person name="Chan C.S."/>
            <person name="Chiu B.K."/>
            <person name="Field E.K."/>
        </authorList>
    </citation>
    <scope>NUCLEOTIDE SEQUENCE [LARGE SCALE GENOMIC DNA]</scope>
    <source>
        <strain evidence="3 4">CP-5</strain>
    </source>
</reference>
<dbReference type="Gene3D" id="3.30.750.24">
    <property type="entry name" value="STAS domain"/>
    <property type="match status" value="1"/>
</dbReference>
<dbReference type="AlphaFoldDB" id="A0A2K8KV02"/>
<protein>
    <submittedName>
        <fullName evidence="3">RsbT co-antagonist protein RsbR</fullName>
    </submittedName>
</protein>
<organism evidence="3 4">
    <name type="scientific">Mariprofundus aestuarium</name>
    <dbReference type="NCBI Taxonomy" id="1921086"/>
    <lineage>
        <taxon>Bacteria</taxon>
        <taxon>Pseudomonadati</taxon>
        <taxon>Pseudomonadota</taxon>
        <taxon>Candidatius Mariprofundia</taxon>
        <taxon>Mariprofundales</taxon>
        <taxon>Mariprofundaceae</taxon>
        <taxon>Mariprofundus</taxon>
    </lineage>
</organism>
<dbReference type="EMBL" id="CP018799">
    <property type="protein sequence ID" value="ATX78523.1"/>
    <property type="molecule type" value="Genomic_DNA"/>
</dbReference>
<dbReference type="CDD" id="cd07041">
    <property type="entry name" value="STAS_RsbR_RsbS_like"/>
    <property type="match status" value="1"/>
</dbReference>
<feature type="domain" description="STAS" evidence="2">
    <location>
        <begin position="67"/>
        <end position="182"/>
    </location>
</feature>
<dbReference type="SUPFAM" id="SSF52091">
    <property type="entry name" value="SpoIIaa-like"/>
    <property type="match status" value="1"/>
</dbReference>
<dbReference type="InterPro" id="IPR051932">
    <property type="entry name" value="Bact_StressResp_Reg"/>
</dbReference>
<dbReference type="PROSITE" id="PS50801">
    <property type="entry name" value="STAS"/>
    <property type="match status" value="1"/>
</dbReference>
<evidence type="ECO:0000259" key="2">
    <source>
        <dbReference type="PROSITE" id="PS50801"/>
    </source>
</evidence>
<dbReference type="PANTHER" id="PTHR33745">
    <property type="entry name" value="RSBT ANTAGONIST PROTEIN RSBS-RELATED"/>
    <property type="match status" value="1"/>
</dbReference>
<accession>A0A2K8KV02</accession>
<name>A0A2K8KV02_MARES</name>